<feature type="domain" description="Mur ligase central" evidence="5">
    <location>
        <begin position="117"/>
        <end position="322"/>
    </location>
</feature>
<reference evidence="6 7" key="1">
    <citation type="submission" date="2018-08" db="EMBL/GenBank/DDBJ databases">
        <title>A genome reference for cultivated species of the human gut microbiota.</title>
        <authorList>
            <person name="Zou Y."/>
            <person name="Xue W."/>
            <person name="Luo G."/>
        </authorList>
    </citation>
    <scope>NUCLEOTIDE SEQUENCE [LARGE SCALE GENOMIC DNA]</scope>
    <source>
        <strain evidence="6 7">AF45-17</strain>
    </source>
</reference>
<evidence type="ECO:0000259" key="4">
    <source>
        <dbReference type="Pfam" id="PF02875"/>
    </source>
</evidence>
<dbReference type="GO" id="GO:0009252">
    <property type="term" value="P:peptidoglycan biosynthetic process"/>
    <property type="evidence" value="ECO:0007669"/>
    <property type="project" value="UniProtKB-UniPathway"/>
</dbReference>
<dbReference type="UniPathway" id="UPA00219"/>
<comment type="caution">
    <text evidence="6">The sequence shown here is derived from an EMBL/GenBank/DDBJ whole genome shotgun (WGS) entry which is preliminary data.</text>
</comment>
<dbReference type="PANTHER" id="PTHR23135">
    <property type="entry name" value="MUR LIGASE FAMILY MEMBER"/>
    <property type="match status" value="1"/>
</dbReference>
<comment type="similarity">
    <text evidence="2">Belongs to the MurCDEF family. MurE subfamily.</text>
</comment>
<protein>
    <submittedName>
        <fullName evidence="6">UDP-N-acetylmuramoyl-L-alanyl-D-glutamate--2, 6-diaminopimelate ligase</fullName>
    </submittedName>
</protein>
<dbReference type="NCBIfam" id="TIGR01085">
    <property type="entry name" value="murE"/>
    <property type="match status" value="1"/>
</dbReference>
<dbReference type="Gene3D" id="3.90.190.20">
    <property type="entry name" value="Mur ligase, C-terminal domain"/>
    <property type="match status" value="1"/>
</dbReference>
<keyword evidence="6" id="KW-0436">Ligase</keyword>
<dbReference type="GO" id="GO:0008360">
    <property type="term" value="P:regulation of cell shape"/>
    <property type="evidence" value="ECO:0007669"/>
    <property type="project" value="UniProtKB-KW"/>
</dbReference>
<keyword evidence="3" id="KW-0961">Cell wall biogenesis/degradation</keyword>
<evidence type="ECO:0000256" key="2">
    <source>
        <dbReference type="ARBA" id="ARBA00005898"/>
    </source>
</evidence>
<dbReference type="Pfam" id="PF02875">
    <property type="entry name" value="Mur_ligase_C"/>
    <property type="match status" value="1"/>
</dbReference>
<evidence type="ECO:0000256" key="3">
    <source>
        <dbReference type="RuleBase" id="RU004135"/>
    </source>
</evidence>
<dbReference type="Gene3D" id="3.40.1190.10">
    <property type="entry name" value="Mur-like, catalytic domain"/>
    <property type="match status" value="1"/>
</dbReference>
<comment type="pathway">
    <text evidence="1 3">Cell wall biogenesis; peptidoglycan biosynthesis.</text>
</comment>
<feature type="domain" description="Mur ligase C-terminal" evidence="4">
    <location>
        <begin position="343"/>
        <end position="472"/>
    </location>
</feature>
<dbReference type="GO" id="GO:0005737">
    <property type="term" value="C:cytoplasm"/>
    <property type="evidence" value="ECO:0007669"/>
    <property type="project" value="UniProtKB-SubCell"/>
</dbReference>
<dbReference type="GO" id="GO:0051301">
    <property type="term" value="P:cell division"/>
    <property type="evidence" value="ECO:0007669"/>
    <property type="project" value="UniProtKB-KW"/>
</dbReference>
<dbReference type="Pfam" id="PF08245">
    <property type="entry name" value="Mur_ligase_M"/>
    <property type="match status" value="1"/>
</dbReference>
<evidence type="ECO:0000313" key="7">
    <source>
        <dbReference type="Proteomes" id="UP000260773"/>
    </source>
</evidence>
<comment type="subcellular location">
    <subcellularLocation>
        <location evidence="3">Cytoplasm</location>
    </subcellularLocation>
</comment>
<dbReference type="InterPro" id="IPR004101">
    <property type="entry name" value="Mur_ligase_C"/>
</dbReference>
<dbReference type="InterPro" id="IPR013221">
    <property type="entry name" value="Mur_ligase_cen"/>
</dbReference>
<dbReference type="InterPro" id="IPR035911">
    <property type="entry name" value="MurE/MurF_N"/>
</dbReference>
<dbReference type="AlphaFoldDB" id="A0A3E2TQ67"/>
<dbReference type="Gene3D" id="3.40.1390.10">
    <property type="entry name" value="MurE/MurF, N-terminal domain"/>
    <property type="match status" value="1"/>
</dbReference>
<dbReference type="EMBL" id="QVEP01000009">
    <property type="protein sequence ID" value="RGB80719.1"/>
    <property type="molecule type" value="Genomic_DNA"/>
</dbReference>
<dbReference type="InterPro" id="IPR036615">
    <property type="entry name" value="Mur_ligase_C_dom_sf"/>
</dbReference>
<dbReference type="SUPFAM" id="SSF53623">
    <property type="entry name" value="MurD-like peptide ligases, catalytic domain"/>
    <property type="match status" value="1"/>
</dbReference>
<organism evidence="6 7">
    <name type="scientific">Coprococcus catus</name>
    <dbReference type="NCBI Taxonomy" id="116085"/>
    <lineage>
        <taxon>Bacteria</taxon>
        <taxon>Bacillati</taxon>
        <taxon>Bacillota</taxon>
        <taxon>Clostridia</taxon>
        <taxon>Lachnospirales</taxon>
        <taxon>Lachnospiraceae</taxon>
        <taxon>Coprococcus</taxon>
    </lineage>
</organism>
<gene>
    <name evidence="6" type="ORF">DW070_05375</name>
</gene>
<dbReference type="GO" id="GO:0005524">
    <property type="term" value="F:ATP binding"/>
    <property type="evidence" value="ECO:0007669"/>
    <property type="project" value="InterPro"/>
</dbReference>
<dbReference type="InterPro" id="IPR005761">
    <property type="entry name" value="UDP-N-AcMur-Glu-dNH2Pim_ligase"/>
</dbReference>
<evidence type="ECO:0000313" key="6">
    <source>
        <dbReference type="EMBL" id="RGB80719.1"/>
    </source>
</evidence>
<dbReference type="InterPro" id="IPR036565">
    <property type="entry name" value="Mur-like_cat_sf"/>
</dbReference>
<keyword evidence="3" id="KW-0133">Cell shape</keyword>
<keyword evidence="3" id="KW-0132">Cell division</keyword>
<dbReference type="GO" id="GO:0016881">
    <property type="term" value="F:acid-amino acid ligase activity"/>
    <property type="evidence" value="ECO:0007669"/>
    <property type="project" value="InterPro"/>
</dbReference>
<evidence type="ECO:0000256" key="1">
    <source>
        <dbReference type="ARBA" id="ARBA00004752"/>
    </source>
</evidence>
<dbReference type="SUPFAM" id="SSF63418">
    <property type="entry name" value="MurE/MurF N-terminal domain"/>
    <property type="match status" value="1"/>
</dbReference>
<dbReference type="GO" id="GO:0071555">
    <property type="term" value="P:cell wall organization"/>
    <property type="evidence" value="ECO:0007669"/>
    <property type="project" value="UniProtKB-KW"/>
</dbReference>
<accession>A0A3E2TQ67</accession>
<dbReference type="PANTHER" id="PTHR23135:SF4">
    <property type="entry name" value="UDP-N-ACETYLMURAMOYL-L-ALANYL-D-GLUTAMATE--2,6-DIAMINOPIMELATE LIGASE MURE HOMOLOG, CHLOROPLASTIC"/>
    <property type="match status" value="1"/>
</dbReference>
<evidence type="ECO:0000259" key="5">
    <source>
        <dbReference type="Pfam" id="PF08245"/>
    </source>
</evidence>
<name>A0A3E2TQ67_9FIRM</name>
<dbReference type="SUPFAM" id="SSF53244">
    <property type="entry name" value="MurD-like peptide ligases, peptide-binding domain"/>
    <property type="match status" value="1"/>
</dbReference>
<dbReference type="RefSeq" id="WP_117527622.1">
    <property type="nucleotide sequence ID" value="NZ_JAQDKA010000017.1"/>
</dbReference>
<dbReference type="Proteomes" id="UP000260773">
    <property type="component" value="Unassembled WGS sequence"/>
</dbReference>
<keyword evidence="3" id="KW-0131">Cell cycle</keyword>
<keyword evidence="3" id="KW-0573">Peptidoglycan synthesis</keyword>
<proteinExistence type="inferred from homology"/>
<sequence>MKNYTLKEYADLLSSVDMLAEAEMMGRDETVITYLTYDSRAVTPGTLFICKGAAFKEQYLENAIRAGAVAYVSEVQYETETKVPCLIVKDIRKAMPPLAEMYFNKAWQELTVIGFGGTKGKSTSAYYMKAIVDDYMAAIGGKESAVLSSIDIYDGVIRQESHITTPESVELHEHMRHAVDSGITYLEMEVSSQALKYDRVNNMQFDVAVYLNISEDHISPIEHKDFEDYISSKMKMFALAKQAVVNLDADFVERALKAAEDAGSFKTFSLKDLSADFYGYNIHKEDGEIIFSVKCDKFDETFSLTMPGLFNVENAVAVVAAATLLNIPLEYIKSGLHRARSSGRMELYTSADKRVTAVVDYAHNKLSFEKLFGSTREEYPDHDIVAIFGCPGYKAYIRRKDLGLIAGEYSKKVYLVAEDPGKEPVQQISEDIAQYVAQKNCPYEIIEDRGVAIHKAIMECKRPTVLLITGKGNETRQKYGTIYADCRTDVEYVKEYLEEYNHSPSHVLENQNLD</sequence>